<comment type="caution">
    <text evidence="1">The sequence shown here is derived from an EMBL/GenBank/DDBJ whole genome shotgun (WGS) entry which is preliminary data.</text>
</comment>
<proteinExistence type="predicted"/>
<name>A0A0L0MWK3_TOLOC</name>
<keyword evidence="2" id="KW-1185">Reference proteome</keyword>
<accession>A0A0L0MWK3</accession>
<protein>
    <submittedName>
        <fullName evidence="1">Uncharacterized protein</fullName>
    </submittedName>
</protein>
<organism evidence="1 2">
    <name type="scientific">Tolypocladium ophioglossoides (strain CBS 100239)</name>
    <name type="common">Snaketongue truffleclub</name>
    <name type="synonym">Elaphocordyceps ophioglossoides</name>
    <dbReference type="NCBI Taxonomy" id="1163406"/>
    <lineage>
        <taxon>Eukaryota</taxon>
        <taxon>Fungi</taxon>
        <taxon>Dikarya</taxon>
        <taxon>Ascomycota</taxon>
        <taxon>Pezizomycotina</taxon>
        <taxon>Sordariomycetes</taxon>
        <taxon>Hypocreomycetidae</taxon>
        <taxon>Hypocreales</taxon>
        <taxon>Ophiocordycipitaceae</taxon>
        <taxon>Tolypocladium</taxon>
    </lineage>
</organism>
<dbReference type="EMBL" id="LFRF01000062">
    <property type="protein sequence ID" value="KND86298.1"/>
    <property type="molecule type" value="Genomic_DNA"/>
</dbReference>
<sequence>MTPQPTIPANTVVSCLEYPCLSVGIEELLRSSDDTNEAGSDRYLGTKNDDALSIQAMPEVTCPADAAAIPASLECYKSDESDIAMCDEEQRADQRSIPGGRPLPILLRDILNLYWRGFLAGCGALS</sequence>
<gene>
    <name evidence="1" type="ORF">TOPH_09076</name>
</gene>
<evidence type="ECO:0000313" key="2">
    <source>
        <dbReference type="Proteomes" id="UP000036947"/>
    </source>
</evidence>
<dbReference type="Proteomes" id="UP000036947">
    <property type="component" value="Unassembled WGS sequence"/>
</dbReference>
<dbReference type="AlphaFoldDB" id="A0A0L0MWK3"/>
<evidence type="ECO:0000313" key="1">
    <source>
        <dbReference type="EMBL" id="KND86298.1"/>
    </source>
</evidence>
<reference evidence="1 2" key="1">
    <citation type="journal article" date="2015" name="BMC Genomics">
        <title>The genome of the truffle-parasite Tolypocladium ophioglossoides and the evolution of antifungal peptaibiotics.</title>
        <authorList>
            <person name="Quandt C.A."/>
            <person name="Bushley K.E."/>
            <person name="Spatafora J.W."/>
        </authorList>
    </citation>
    <scope>NUCLEOTIDE SEQUENCE [LARGE SCALE GENOMIC DNA]</scope>
    <source>
        <strain evidence="1 2">CBS 100239</strain>
    </source>
</reference>